<dbReference type="PANTHER" id="PTHR13000:SF0">
    <property type="entry name" value="NUCLEOPORIN P54"/>
    <property type="match status" value="1"/>
</dbReference>
<feature type="compositionally biased region" description="Polar residues" evidence="4">
    <location>
        <begin position="85"/>
        <end position="94"/>
    </location>
</feature>
<keyword evidence="2" id="KW-0813">Transport</keyword>
<dbReference type="GO" id="GO:0044613">
    <property type="term" value="C:nuclear pore central transport channel"/>
    <property type="evidence" value="ECO:0007669"/>
    <property type="project" value="TreeGrafter"/>
</dbReference>
<evidence type="ECO:0000256" key="1">
    <source>
        <dbReference type="ARBA" id="ARBA00004123"/>
    </source>
</evidence>
<feature type="compositionally biased region" description="Polar residues" evidence="4">
    <location>
        <begin position="20"/>
        <end position="35"/>
    </location>
</feature>
<accession>A0A5C3F0F3</accession>
<dbReference type="PANTHER" id="PTHR13000">
    <property type="entry name" value="NUCLEOPORIN P54"/>
    <property type="match status" value="1"/>
</dbReference>
<keyword evidence="3" id="KW-0539">Nucleus</keyword>
<protein>
    <submittedName>
        <fullName evidence="6">Related to NUP57 - nuclear pore protein</fullName>
    </submittedName>
</protein>
<feature type="compositionally biased region" description="Low complexity" evidence="4">
    <location>
        <begin position="1"/>
        <end position="19"/>
    </location>
</feature>
<dbReference type="Proteomes" id="UP000323386">
    <property type="component" value="Unassembled WGS sequence"/>
</dbReference>
<name>A0A5C3F0F3_9BASI</name>
<dbReference type="GO" id="GO:0017056">
    <property type="term" value="F:structural constituent of nuclear pore"/>
    <property type="evidence" value="ECO:0007669"/>
    <property type="project" value="TreeGrafter"/>
</dbReference>
<comment type="subcellular location">
    <subcellularLocation>
        <location evidence="1">Nucleus</location>
    </subcellularLocation>
</comment>
<dbReference type="GO" id="GO:0006607">
    <property type="term" value="P:NLS-bearing protein import into nucleus"/>
    <property type="evidence" value="ECO:0007669"/>
    <property type="project" value="TreeGrafter"/>
</dbReference>
<evidence type="ECO:0000256" key="3">
    <source>
        <dbReference type="ARBA" id="ARBA00023242"/>
    </source>
</evidence>
<evidence type="ECO:0000259" key="5">
    <source>
        <dbReference type="Pfam" id="PF13874"/>
    </source>
</evidence>
<evidence type="ECO:0000313" key="7">
    <source>
        <dbReference type="Proteomes" id="UP000323386"/>
    </source>
</evidence>
<feature type="compositionally biased region" description="Low complexity" evidence="4">
    <location>
        <begin position="134"/>
        <end position="151"/>
    </location>
</feature>
<organism evidence="6 7">
    <name type="scientific">Pseudozyma flocculosa</name>
    <dbReference type="NCBI Taxonomy" id="84751"/>
    <lineage>
        <taxon>Eukaryota</taxon>
        <taxon>Fungi</taxon>
        <taxon>Dikarya</taxon>
        <taxon>Basidiomycota</taxon>
        <taxon>Ustilaginomycotina</taxon>
        <taxon>Ustilaginomycetes</taxon>
        <taxon>Ustilaginales</taxon>
        <taxon>Ustilaginaceae</taxon>
        <taxon>Pseudozyma</taxon>
    </lineage>
</organism>
<feature type="region of interest" description="Disordered" evidence="4">
    <location>
        <begin position="1"/>
        <end position="211"/>
    </location>
</feature>
<keyword evidence="7" id="KW-1185">Reference proteome</keyword>
<feature type="domain" description="Nucleoporin Nup54 alpha-helical" evidence="5">
    <location>
        <begin position="267"/>
        <end position="407"/>
    </location>
</feature>
<evidence type="ECO:0000256" key="2">
    <source>
        <dbReference type="ARBA" id="ARBA00022448"/>
    </source>
</evidence>
<evidence type="ECO:0000256" key="4">
    <source>
        <dbReference type="SAM" id="MobiDB-lite"/>
    </source>
</evidence>
<gene>
    <name evidence="6" type="ORF">PSFLO_02390</name>
</gene>
<feature type="compositionally biased region" description="Gly residues" evidence="4">
    <location>
        <begin position="171"/>
        <end position="185"/>
    </location>
</feature>
<evidence type="ECO:0000313" key="6">
    <source>
        <dbReference type="EMBL" id="SPO36919.1"/>
    </source>
</evidence>
<sequence length="483" mass="50879">MAFSFGAPAAAPSGQPGASTSGFSFGQPQNKPATTTGGGFSFGQPAASQPQATGSTAAPAATGGLFGASTSQPQQQQQGAAGPSNTGSTFSFGAQPQQQQQQQPQQQPASTGFGGGLFGSSTNTAGGTGGGFSFGKPPQTTQQQQQQPSTSLFGASTSTAPSFGASQNAGTGMGAGFGTSFGAGAAGQQPQQQQQQQQGQMQQQQQPQPDKKLGLSLAPKIEQIRAAWDTRNAAACRFLYYFYNNAGNAQNLKMIQGRRQDAVGSLHDQLWAAAIRENPDPNRLYPVLALGFPDLQKRVQSQTLEASRQRTLLSTISTRLSTLDQKHALTNTVRYAAASSRQTQLHHRLVSLISKCAVLIPALRGKSIGKEEERLMAILEACEREIVGVKGAGGARLRAKVNELWAMLGVVKAKRETMAREGRRDGTEWAVVDEQGLDRVAKILSSQQQGLSHLSTTLVQDTKTMETIMQGLTGVKLVGVTNR</sequence>
<feature type="compositionally biased region" description="Polar residues" evidence="4">
    <location>
        <begin position="152"/>
        <end position="168"/>
    </location>
</feature>
<feature type="compositionally biased region" description="Low complexity" evidence="4">
    <location>
        <begin position="186"/>
        <end position="208"/>
    </location>
</feature>
<feature type="compositionally biased region" description="Low complexity" evidence="4">
    <location>
        <begin position="71"/>
        <end position="84"/>
    </location>
</feature>
<dbReference type="InterPro" id="IPR024864">
    <property type="entry name" value="Nup54/Nup57/Nup44"/>
</dbReference>
<dbReference type="OrthoDB" id="6162375at2759"/>
<dbReference type="GO" id="GO:0036228">
    <property type="term" value="P:protein localization to nuclear inner membrane"/>
    <property type="evidence" value="ECO:0007669"/>
    <property type="project" value="TreeGrafter"/>
</dbReference>
<dbReference type="GO" id="GO:0006999">
    <property type="term" value="P:nuclear pore organization"/>
    <property type="evidence" value="ECO:0007669"/>
    <property type="project" value="TreeGrafter"/>
</dbReference>
<dbReference type="EMBL" id="OOIP01000005">
    <property type="protein sequence ID" value="SPO36919.1"/>
    <property type="molecule type" value="Genomic_DNA"/>
</dbReference>
<reference evidence="6 7" key="1">
    <citation type="submission" date="2018-03" db="EMBL/GenBank/DDBJ databases">
        <authorList>
            <person name="Guldener U."/>
        </authorList>
    </citation>
    <scope>NUCLEOTIDE SEQUENCE [LARGE SCALE GENOMIC DNA]</scope>
    <source>
        <strain evidence="6 7">DAOM196992</strain>
    </source>
</reference>
<proteinExistence type="predicted"/>
<feature type="compositionally biased region" description="Low complexity" evidence="4">
    <location>
        <begin position="52"/>
        <end position="63"/>
    </location>
</feature>
<feature type="compositionally biased region" description="Low complexity" evidence="4">
    <location>
        <begin position="95"/>
        <end position="111"/>
    </location>
</feature>
<dbReference type="Pfam" id="PF13874">
    <property type="entry name" value="Nup54"/>
    <property type="match status" value="1"/>
</dbReference>
<dbReference type="AlphaFoldDB" id="A0A5C3F0F3"/>
<dbReference type="InterPro" id="IPR025712">
    <property type="entry name" value="Nup54_alpha-helical_dom"/>
</dbReference>